<dbReference type="SUPFAM" id="SSF117991">
    <property type="entry name" value="YbeD/HP0495-like"/>
    <property type="match status" value="1"/>
</dbReference>
<dbReference type="Gene3D" id="3.30.70.260">
    <property type="match status" value="1"/>
</dbReference>
<dbReference type="HOGENOM" id="CLU_161438_1_2_7"/>
<reference evidence="1 2" key="1">
    <citation type="journal article" date="2009" name="Stand. Genomic Sci.">
        <title>Complete genome sequence of Desulfomicrobium baculatum type strain (X).</title>
        <authorList>
            <person name="Copeland A."/>
            <person name="Spring S."/>
            <person name="Goker M."/>
            <person name="Schneider S."/>
            <person name="Lapidus A."/>
            <person name="Del Rio T.G."/>
            <person name="Tice H."/>
            <person name="Cheng J.F."/>
            <person name="Chen F."/>
            <person name="Nolan M."/>
            <person name="Bruce D."/>
            <person name="Goodwin L."/>
            <person name="Pitluck S."/>
            <person name="Ivanova N."/>
            <person name="Mavrommatis K."/>
            <person name="Ovchinnikova G."/>
            <person name="Pati A."/>
            <person name="Chen A."/>
            <person name="Palaniappan K."/>
            <person name="Land M."/>
            <person name="Hauser L."/>
            <person name="Chang Y.J."/>
            <person name="Jeffries C.C."/>
            <person name="Meincke L."/>
            <person name="Sims D."/>
            <person name="Brettin T."/>
            <person name="Detter J.C."/>
            <person name="Han C."/>
            <person name="Chain P."/>
            <person name="Bristow J."/>
            <person name="Eisen J.A."/>
            <person name="Markowitz V."/>
            <person name="Hugenholtz P."/>
            <person name="Kyrpides N.C."/>
            <person name="Klenk H.P."/>
            <person name="Lucas S."/>
        </authorList>
    </citation>
    <scope>NUCLEOTIDE SEQUENCE [LARGE SCALE GENOMIC DNA]</scope>
    <source>
        <strain evidence="2">DSM 4028 / VKM B-1378 / X</strain>
    </source>
</reference>
<accession>C7LPJ0</accession>
<proteinExistence type="predicted"/>
<dbReference type="InterPro" id="IPR027471">
    <property type="entry name" value="YbeD-like_sf"/>
</dbReference>
<evidence type="ECO:0000313" key="2">
    <source>
        <dbReference type="Proteomes" id="UP000002216"/>
    </source>
</evidence>
<dbReference type="Pfam" id="PF04359">
    <property type="entry name" value="DUF493"/>
    <property type="match status" value="1"/>
</dbReference>
<sequence length="84" mass="9401">MNKPELEFPLHWEYKIIATRTDAAFAAICATITAHGFAETPCASNVSRNGSYVTYTVRMRIESREQLDGLSRALSDCEGVKYLL</sequence>
<dbReference type="STRING" id="525897.Dbac_0918"/>
<protein>
    <recommendedName>
        <fullName evidence="3">DUF493 domain-containing protein</fullName>
    </recommendedName>
</protein>
<dbReference type="eggNOG" id="COG2921">
    <property type="taxonomic scope" value="Bacteria"/>
</dbReference>
<gene>
    <name evidence="1" type="ordered locus">Dbac_0918</name>
</gene>
<keyword evidence="2" id="KW-1185">Reference proteome</keyword>
<evidence type="ECO:0000313" key="1">
    <source>
        <dbReference type="EMBL" id="ACU89033.1"/>
    </source>
</evidence>
<organism evidence="1 2">
    <name type="scientific">Desulfomicrobium baculatum (strain DSM 4028 / VKM B-1378 / X)</name>
    <name type="common">Desulfovibrio baculatus</name>
    <dbReference type="NCBI Taxonomy" id="525897"/>
    <lineage>
        <taxon>Bacteria</taxon>
        <taxon>Pseudomonadati</taxon>
        <taxon>Thermodesulfobacteriota</taxon>
        <taxon>Desulfovibrionia</taxon>
        <taxon>Desulfovibrionales</taxon>
        <taxon>Desulfomicrobiaceae</taxon>
        <taxon>Desulfomicrobium</taxon>
    </lineage>
</organism>
<evidence type="ECO:0008006" key="3">
    <source>
        <dbReference type="Google" id="ProtNLM"/>
    </source>
</evidence>
<dbReference type="Proteomes" id="UP000002216">
    <property type="component" value="Chromosome"/>
</dbReference>
<name>C7LPJ0_DESBD</name>
<dbReference type="KEGG" id="dba:Dbac_0918"/>
<dbReference type="RefSeq" id="WP_015773133.1">
    <property type="nucleotide sequence ID" value="NC_013173.1"/>
</dbReference>
<dbReference type="InterPro" id="IPR007454">
    <property type="entry name" value="UPF0250_YbeD-like"/>
</dbReference>
<dbReference type="AlphaFoldDB" id="C7LPJ0"/>
<dbReference type="EMBL" id="CP001629">
    <property type="protein sequence ID" value="ACU89033.1"/>
    <property type="molecule type" value="Genomic_DNA"/>
</dbReference>